<protein>
    <submittedName>
        <fullName evidence="1">Uncharacterized protein</fullName>
    </submittedName>
</protein>
<sequence length="71" mass="8071">MAKVFLPKGKISKVLAQKVNSPHTLVDILCNTFDNNGAILEPEAKANRVFSREHGFDKPYFIINRETEQKI</sequence>
<evidence type="ECO:0000313" key="1">
    <source>
        <dbReference type="EMBL" id="GHG67452.1"/>
    </source>
</evidence>
<comment type="caution">
    <text evidence="1">The sequence shown here is derived from an EMBL/GenBank/DDBJ whole genome shotgun (WGS) entry which is preliminary data.</text>
</comment>
<organism evidence="1 2">
    <name type="scientific">Alishewanella longhuensis</name>
    <dbReference type="NCBI Taxonomy" id="1091037"/>
    <lineage>
        <taxon>Bacteria</taxon>
        <taxon>Pseudomonadati</taxon>
        <taxon>Pseudomonadota</taxon>
        <taxon>Gammaproteobacteria</taxon>
        <taxon>Alteromonadales</taxon>
        <taxon>Alteromonadaceae</taxon>
        <taxon>Alishewanella</taxon>
    </lineage>
</organism>
<dbReference type="Proteomes" id="UP000659697">
    <property type="component" value="Unassembled WGS sequence"/>
</dbReference>
<evidence type="ECO:0000313" key="2">
    <source>
        <dbReference type="Proteomes" id="UP000659697"/>
    </source>
</evidence>
<proteinExistence type="predicted"/>
<name>A0ABQ3KYJ1_9ALTE</name>
<keyword evidence="2" id="KW-1185">Reference proteome</keyword>
<reference evidence="2" key="1">
    <citation type="journal article" date="2019" name="Int. J. Syst. Evol. Microbiol.">
        <title>The Global Catalogue of Microorganisms (GCM) 10K type strain sequencing project: providing services to taxonomists for standard genome sequencing and annotation.</title>
        <authorList>
            <consortium name="The Broad Institute Genomics Platform"/>
            <consortium name="The Broad Institute Genome Sequencing Center for Infectious Disease"/>
            <person name="Wu L."/>
            <person name="Ma J."/>
        </authorList>
    </citation>
    <scope>NUCLEOTIDE SEQUENCE [LARGE SCALE GENOMIC DNA]</scope>
    <source>
        <strain evidence="2">CGMCC 1.7003</strain>
    </source>
</reference>
<gene>
    <name evidence="1" type="ORF">GCM10010919_16150</name>
</gene>
<accession>A0ABQ3KYJ1</accession>
<dbReference type="EMBL" id="BNAO01000003">
    <property type="protein sequence ID" value="GHG67452.1"/>
    <property type="molecule type" value="Genomic_DNA"/>
</dbReference>